<sequence length="289" mass="31140">MILNNAPATGFINVNKATGVSSAREVAVIKRLTGLPCGHLGTLDPMASGVLPVAVGNATRLFDYFLTKRKRYVAEFTFGIDTDTLDTTGTVLSRCDKIPAEFEIEAVLPAFTGDIMQVPPNYSAKSVNGVRGYALARQGKEFSLPAKAVSVGEFKLLGMVDKDAFRFEIECGGGTYIRSLARDLAASLGTCAAMSALCRTESGGFKIENSIETRALTRDNINEYLIPTDSVLPYPKITLTPSECRRYLNGLAVNTELEAGQYRVYLAEGSFYGVGVSDGTTLKSRLKLC</sequence>
<comment type="caution">
    <text evidence="8">The sequence shown here is derived from an EMBL/GenBank/DDBJ whole genome shotgun (WGS) entry which is preliminary data.</text>
</comment>
<evidence type="ECO:0000313" key="9">
    <source>
        <dbReference type="Proteomes" id="UP000824179"/>
    </source>
</evidence>
<dbReference type="GO" id="GO:0031119">
    <property type="term" value="P:tRNA pseudouridine synthesis"/>
    <property type="evidence" value="ECO:0007669"/>
    <property type="project" value="UniProtKB-UniRule"/>
</dbReference>
<dbReference type="Gene3D" id="3.30.2350.10">
    <property type="entry name" value="Pseudouridine synthase"/>
    <property type="match status" value="1"/>
</dbReference>
<dbReference type="HAMAP" id="MF_01080">
    <property type="entry name" value="TruB_bact"/>
    <property type="match status" value="1"/>
</dbReference>
<name>A0A9D1AHB7_9FIRM</name>
<dbReference type="Pfam" id="PF01509">
    <property type="entry name" value="TruB_N"/>
    <property type="match status" value="1"/>
</dbReference>
<organism evidence="8 9">
    <name type="scientific">Candidatus Coproplasma stercoripullorum</name>
    <dbReference type="NCBI Taxonomy" id="2840751"/>
    <lineage>
        <taxon>Bacteria</taxon>
        <taxon>Bacillati</taxon>
        <taxon>Bacillota</taxon>
        <taxon>Clostridia</taxon>
        <taxon>Eubacteriales</taxon>
        <taxon>Candidatus Coproplasma</taxon>
    </lineage>
</organism>
<reference evidence="8" key="1">
    <citation type="submission" date="2020-10" db="EMBL/GenBank/DDBJ databases">
        <authorList>
            <person name="Gilroy R."/>
        </authorList>
    </citation>
    <scope>NUCLEOTIDE SEQUENCE</scope>
    <source>
        <strain evidence="8">ChiW25-3613</strain>
    </source>
</reference>
<evidence type="ECO:0000256" key="3">
    <source>
        <dbReference type="ARBA" id="ARBA00022694"/>
    </source>
</evidence>
<protein>
    <recommendedName>
        <fullName evidence="5">tRNA pseudouridine synthase B</fullName>
        <ecNumber evidence="5">5.4.99.25</ecNumber>
    </recommendedName>
    <alternativeName>
        <fullName evidence="5">tRNA pseudouridine(55) synthase</fullName>
        <shortName evidence="5">Psi55 synthase</shortName>
    </alternativeName>
    <alternativeName>
        <fullName evidence="5">tRNA pseudouridylate synthase</fullName>
    </alternativeName>
    <alternativeName>
        <fullName evidence="5">tRNA-uridine isomerase</fullName>
    </alternativeName>
</protein>
<dbReference type="AlphaFoldDB" id="A0A9D1AHB7"/>
<dbReference type="InterPro" id="IPR014780">
    <property type="entry name" value="tRNA_psdUridine_synth_TruB"/>
</dbReference>
<comment type="function">
    <text evidence="5">Responsible for synthesis of pseudouridine from uracil-55 in the psi GC loop of transfer RNAs.</text>
</comment>
<keyword evidence="4 5" id="KW-0413">Isomerase</keyword>
<dbReference type="GO" id="GO:0160148">
    <property type="term" value="F:tRNA pseudouridine(55) synthase activity"/>
    <property type="evidence" value="ECO:0007669"/>
    <property type="project" value="UniProtKB-EC"/>
</dbReference>
<dbReference type="EC" id="5.4.99.25" evidence="5"/>
<comment type="catalytic activity">
    <reaction evidence="1 5">
        <text>uridine(55) in tRNA = pseudouridine(55) in tRNA</text>
        <dbReference type="Rhea" id="RHEA:42532"/>
        <dbReference type="Rhea" id="RHEA-COMP:10101"/>
        <dbReference type="Rhea" id="RHEA-COMP:10102"/>
        <dbReference type="ChEBI" id="CHEBI:65314"/>
        <dbReference type="ChEBI" id="CHEBI:65315"/>
        <dbReference type="EC" id="5.4.99.25"/>
    </reaction>
</comment>
<dbReference type="InterPro" id="IPR002501">
    <property type="entry name" value="PsdUridine_synth_N"/>
</dbReference>
<accession>A0A9D1AHB7</accession>
<dbReference type="EMBL" id="DVHB01000042">
    <property type="protein sequence ID" value="HIR39159.1"/>
    <property type="molecule type" value="Genomic_DNA"/>
</dbReference>
<comment type="similarity">
    <text evidence="2 5">Belongs to the pseudouridine synthase TruB family. Type 1 subfamily.</text>
</comment>
<proteinExistence type="inferred from homology"/>
<dbReference type="PANTHER" id="PTHR13767:SF2">
    <property type="entry name" value="PSEUDOURIDYLATE SYNTHASE TRUB1"/>
    <property type="match status" value="1"/>
</dbReference>
<evidence type="ECO:0000259" key="7">
    <source>
        <dbReference type="Pfam" id="PF09157"/>
    </source>
</evidence>
<feature type="domain" description="tRNA pseudouridine synthase II TruB subfamily 1 C-terminal" evidence="7">
    <location>
        <begin position="235"/>
        <end position="278"/>
    </location>
</feature>
<dbReference type="SUPFAM" id="SSF55120">
    <property type="entry name" value="Pseudouridine synthase"/>
    <property type="match status" value="1"/>
</dbReference>
<evidence type="ECO:0000256" key="1">
    <source>
        <dbReference type="ARBA" id="ARBA00000385"/>
    </source>
</evidence>
<dbReference type="NCBIfam" id="TIGR00431">
    <property type="entry name" value="TruB"/>
    <property type="match status" value="1"/>
</dbReference>
<dbReference type="Proteomes" id="UP000824179">
    <property type="component" value="Unassembled WGS sequence"/>
</dbReference>
<evidence type="ECO:0000256" key="4">
    <source>
        <dbReference type="ARBA" id="ARBA00023235"/>
    </source>
</evidence>
<dbReference type="GO" id="GO:1990481">
    <property type="term" value="P:mRNA pseudouridine synthesis"/>
    <property type="evidence" value="ECO:0007669"/>
    <property type="project" value="TreeGrafter"/>
</dbReference>
<evidence type="ECO:0000259" key="6">
    <source>
        <dbReference type="Pfam" id="PF01509"/>
    </source>
</evidence>
<feature type="domain" description="Pseudouridine synthase II N-terminal" evidence="6">
    <location>
        <begin position="37"/>
        <end position="177"/>
    </location>
</feature>
<gene>
    <name evidence="5 8" type="primary">truB</name>
    <name evidence="8" type="ORF">IAB90_02140</name>
</gene>
<reference evidence="8" key="2">
    <citation type="journal article" date="2021" name="PeerJ">
        <title>Extensive microbial diversity within the chicken gut microbiome revealed by metagenomics and culture.</title>
        <authorList>
            <person name="Gilroy R."/>
            <person name="Ravi A."/>
            <person name="Getino M."/>
            <person name="Pursley I."/>
            <person name="Horton D.L."/>
            <person name="Alikhan N.F."/>
            <person name="Baker D."/>
            <person name="Gharbi K."/>
            <person name="Hall N."/>
            <person name="Watson M."/>
            <person name="Adriaenssens E.M."/>
            <person name="Foster-Nyarko E."/>
            <person name="Jarju S."/>
            <person name="Secka A."/>
            <person name="Antonio M."/>
            <person name="Oren A."/>
            <person name="Chaudhuri R.R."/>
            <person name="La Ragione R."/>
            <person name="Hildebrand F."/>
            <person name="Pallen M.J."/>
        </authorList>
    </citation>
    <scope>NUCLEOTIDE SEQUENCE</scope>
    <source>
        <strain evidence="8">ChiW25-3613</strain>
    </source>
</reference>
<keyword evidence="3 5" id="KW-0819">tRNA processing</keyword>
<dbReference type="Pfam" id="PF09157">
    <property type="entry name" value="TruB-C_2"/>
    <property type="match status" value="1"/>
</dbReference>
<dbReference type="GO" id="GO:0003723">
    <property type="term" value="F:RNA binding"/>
    <property type="evidence" value="ECO:0007669"/>
    <property type="project" value="InterPro"/>
</dbReference>
<dbReference type="PANTHER" id="PTHR13767">
    <property type="entry name" value="TRNA-PSEUDOURIDINE SYNTHASE"/>
    <property type="match status" value="1"/>
</dbReference>
<evidence type="ECO:0000256" key="5">
    <source>
        <dbReference type="HAMAP-Rule" id="MF_01080"/>
    </source>
</evidence>
<evidence type="ECO:0000313" key="8">
    <source>
        <dbReference type="EMBL" id="HIR39159.1"/>
    </source>
</evidence>
<evidence type="ECO:0000256" key="2">
    <source>
        <dbReference type="ARBA" id="ARBA00005642"/>
    </source>
</evidence>
<dbReference type="InterPro" id="IPR020103">
    <property type="entry name" value="PsdUridine_synth_cat_dom_sf"/>
</dbReference>
<dbReference type="InterPro" id="IPR015240">
    <property type="entry name" value="tRNA_sdUridine_synth_fam1_C"/>
</dbReference>
<feature type="active site" description="Nucleophile" evidence="5">
    <location>
        <position position="44"/>
    </location>
</feature>